<protein>
    <submittedName>
        <fullName evidence="1">Uncharacterized protein</fullName>
    </submittedName>
</protein>
<organism evidence="1 2">
    <name type="scientific">Providencia burhodogranariea DSM 19968</name>
    <dbReference type="NCBI Taxonomy" id="1141662"/>
    <lineage>
        <taxon>Bacteria</taxon>
        <taxon>Pseudomonadati</taxon>
        <taxon>Pseudomonadota</taxon>
        <taxon>Gammaproteobacteria</taxon>
        <taxon>Enterobacterales</taxon>
        <taxon>Morganellaceae</taxon>
        <taxon>Providencia</taxon>
    </lineage>
</organism>
<accession>K8WNA0</accession>
<reference evidence="1 2" key="1">
    <citation type="journal article" date="2012" name="BMC Genomics">
        <title>Comparative genomics of bacteria in the genus Providencia isolated from wild Drosophila melanogaster.</title>
        <authorList>
            <person name="Galac M.R."/>
            <person name="Lazzaro B.P."/>
        </authorList>
    </citation>
    <scope>NUCLEOTIDE SEQUENCE [LARGE SCALE GENOMIC DNA]</scope>
    <source>
        <strain evidence="1 2">DSM 19968</strain>
    </source>
</reference>
<sequence>MSHYSSRARVLNPELPLNQRASNARSCANHVASKLGITRIELFALIQNSTNVDLNKPKNETELMRAFHYFEQL</sequence>
<dbReference type="EMBL" id="AKKL01000022">
    <property type="protein sequence ID" value="EKT62044.1"/>
    <property type="molecule type" value="Genomic_DNA"/>
</dbReference>
<dbReference type="AlphaFoldDB" id="K8WNA0"/>
<proteinExistence type="predicted"/>
<keyword evidence="2" id="KW-1185">Reference proteome</keyword>
<comment type="caution">
    <text evidence="1">The sequence shown here is derived from an EMBL/GenBank/DDBJ whole genome shotgun (WGS) entry which is preliminary data.</text>
</comment>
<dbReference type="HOGENOM" id="CLU_2701892_0_0_6"/>
<name>K8WNA0_9GAMM</name>
<evidence type="ECO:0000313" key="2">
    <source>
        <dbReference type="Proteomes" id="UP000009336"/>
    </source>
</evidence>
<dbReference type="Proteomes" id="UP000009336">
    <property type="component" value="Unassembled WGS sequence"/>
</dbReference>
<evidence type="ECO:0000313" key="1">
    <source>
        <dbReference type="EMBL" id="EKT62044.1"/>
    </source>
</evidence>
<gene>
    <name evidence="1" type="ORF">OOA_09136</name>
</gene>
<dbReference type="eggNOG" id="ENOG50334QX">
    <property type="taxonomic scope" value="Bacteria"/>
</dbReference>